<gene>
    <name evidence="1" type="ORF">ENR59_09470</name>
</gene>
<organism evidence="1">
    <name type="scientific">Fundidesulfovibrio putealis</name>
    <dbReference type="NCBI Taxonomy" id="270496"/>
    <lineage>
        <taxon>Bacteria</taxon>
        <taxon>Pseudomonadati</taxon>
        <taxon>Thermodesulfobacteriota</taxon>
        <taxon>Desulfovibrionia</taxon>
        <taxon>Desulfovibrionales</taxon>
        <taxon>Desulfovibrionaceae</taxon>
        <taxon>Fundidesulfovibrio</taxon>
    </lineage>
</organism>
<dbReference type="InterPro" id="IPR051159">
    <property type="entry name" value="Hexapeptide_acetyltransf"/>
</dbReference>
<dbReference type="Gene3D" id="2.160.10.10">
    <property type="entry name" value="Hexapeptide repeat proteins"/>
    <property type="match status" value="1"/>
</dbReference>
<dbReference type="AlphaFoldDB" id="A0A7C4AHV3"/>
<dbReference type="InterPro" id="IPR011004">
    <property type="entry name" value="Trimer_LpxA-like_sf"/>
</dbReference>
<name>A0A7C4AHV3_9BACT</name>
<dbReference type="EMBL" id="DSRP01000662">
    <property type="protein sequence ID" value="HGG93162.1"/>
    <property type="molecule type" value="Genomic_DNA"/>
</dbReference>
<proteinExistence type="predicted"/>
<dbReference type="SUPFAM" id="SSF51161">
    <property type="entry name" value="Trimeric LpxA-like enzymes"/>
    <property type="match status" value="1"/>
</dbReference>
<sequence length="253" mass="26924">MNSPGNTPDRSGMDTSQLEQALATRLSAHGIAVPPVLPDTMREVTRGMPAWWRDNGNALYMPEGHAPSAVPFSIHDSGKPPRGALVVALTDALPILQLWGLDSMVFIGAQSSLPHAHLACGDATVYLGGAVRSIHRVSVHARNGGLVFMAADCLIASGVQVMTDDMHTLIDVASNRRINTYGGRIIVREHVWIGLEALVMGGADIGADCVVGARSLVKRAFPAGCLIAGVPARIVRRGVTWDERDIPPVFFTP</sequence>
<evidence type="ECO:0000313" key="1">
    <source>
        <dbReference type="EMBL" id="HGG93162.1"/>
    </source>
</evidence>
<protein>
    <recommendedName>
        <fullName evidence="2">Acyltransferase</fullName>
    </recommendedName>
</protein>
<evidence type="ECO:0008006" key="2">
    <source>
        <dbReference type="Google" id="ProtNLM"/>
    </source>
</evidence>
<dbReference type="PANTHER" id="PTHR23416">
    <property type="entry name" value="SIALIC ACID SYNTHASE-RELATED"/>
    <property type="match status" value="1"/>
</dbReference>
<accession>A0A7C4AHV3</accession>
<dbReference type="PANTHER" id="PTHR23416:SF78">
    <property type="entry name" value="LIPOPOLYSACCHARIDE BIOSYNTHESIS O-ACETYL TRANSFERASE WBBJ-RELATED"/>
    <property type="match status" value="1"/>
</dbReference>
<comment type="caution">
    <text evidence="1">The sequence shown here is derived from an EMBL/GenBank/DDBJ whole genome shotgun (WGS) entry which is preliminary data.</text>
</comment>
<reference evidence="1" key="1">
    <citation type="journal article" date="2020" name="mSystems">
        <title>Genome- and Community-Level Interaction Insights into Carbon Utilization and Element Cycling Functions of Hydrothermarchaeota in Hydrothermal Sediment.</title>
        <authorList>
            <person name="Zhou Z."/>
            <person name="Liu Y."/>
            <person name="Xu W."/>
            <person name="Pan J."/>
            <person name="Luo Z.H."/>
            <person name="Li M."/>
        </authorList>
    </citation>
    <scope>NUCLEOTIDE SEQUENCE [LARGE SCALE GENOMIC DNA]</scope>
    <source>
        <strain evidence="1">SpSt-413</strain>
    </source>
</reference>